<gene>
    <name evidence="4" type="ORF">RU07_16850</name>
</gene>
<proteinExistence type="inferred from homology"/>
<comment type="similarity">
    <text evidence="1">Belongs to the DadA oxidoreductase family.</text>
</comment>
<dbReference type="PANTHER" id="PTHR13847">
    <property type="entry name" value="SARCOSINE DEHYDROGENASE-RELATED"/>
    <property type="match status" value="1"/>
</dbReference>
<dbReference type="EMBL" id="JXQV01000017">
    <property type="protein sequence ID" value="KIQ00637.1"/>
    <property type="molecule type" value="Genomic_DNA"/>
</dbReference>
<accession>A0A0D0J4Y2</accession>
<dbReference type="PANTHER" id="PTHR13847:SF280">
    <property type="entry name" value="D-AMINO ACID DEHYDROGENASE"/>
    <property type="match status" value="1"/>
</dbReference>
<reference evidence="4 5" key="1">
    <citation type="submission" date="2014-12" db="EMBL/GenBank/DDBJ databases">
        <title>16Stimator: statistical estimation of ribosomal gene copy numbers from draft genome assemblies.</title>
        <authorList>
            <person name="Perisin M.A."/>
            <person name="Vetter M."/>
            <person name="Gilbert J.A."/>
            <person name="Bergelson J."/>
        </authorList>
    </citation>
    <scope>NUCLEOTIDE SEQUENCE [LARGE SCALE GENOMIC DNA]</scope>
    <source>
        <strain evidence="4 5">MEJ076</strain>
    </source>
</reference>
<dbReference type="InterPro" id="IPR036188">
    <property type="entry name" value="FAD/NAD-bd_sf"/>
</dbReference>
<dbReference type="AlphaFoldDB" id="A0A0D0J4Y2"/>
<evidence type="ECO:0000256" key="2">
    <source>
        <dbReference type="ARBA" id="ARBA00023002"/>
    </source>
</evidence>
<evidence type="ECO:0000259" key="3">
    <source>
        <dbReference type="Pfam" id="PF01266"/>
    </source>
</evidence>
<comment type="caution">
    <text evidence="4">The sequence shown here is derived from an EMBL/GenBank/DDBJ whole genome shotgun (WGS) entry which is preliminary data.</text>
</comment>
<protein>
    <submittedName>
        <fullName evidence="4">D-amino acid oxidase</fullName>
    </submittedName>
</protein>
<dbReference type="GO" id="GO:0005886">
    <property type="term" value="C:plasma membrane"/>
    <property type="evidence" value="ECO:0007669"/>
    <property type="project" value="TreeGrafter"/>
</dbReference>
<dbReference type="Gene3D" id="3.50.50.60">
    <property type="entry name" value="FAD/NAD(P)-binding domain"/>
    <property type="match status" value="1"/>
</dbReference>
<organism evidence="4 5">
    <name type="scientific">Agrobacterium tumefaciens</name>
    <dbReference type="NCBI Taxonomy" id="358"/>
    <lineage>
        <taxon>Bacteria</taxon>
        <taxon>Pseudomonadati</taxon>
        <taxon>Pseudomonadota</taxon>
        <taxon>Alphaproteobacteria</taxon>
        <taxon>Hyphomicrobiales</taxon>
        <taxon>Rhizobiaceae</taxon>
        <taxon>Rhizobium/Agrobacterium group</taxon>
        <taxon>Agrobacterium</taxon>
        <taxon>Agrobacterium tumefaciens complex</taxon>
    </lineage>
</organism>
<dbReference type="Pfam" id="PF01266">
    <property type="entry name" value="DAO"/>
    <property type="match status" value="1"/>
</dbReference>
<name>A0A0D0J4Y2_AGRTU</name>
<dbReference type="Gene3D" id="3.30.9.10">
    <property type="entry name" value="D-Amino Acid Oxidase, subunit A, domain 2"/>
    <property type="match status" value="1"/>
</dbReference>
<evidence type="ECO:0000313" key="4">
    <source>
        <dbReference type="EMBL" id="KIQ00637.1"/>
    </source>
</evidence>
<dbReference type="InterPro" id="IPR006076">
    <property type="entry name" value="FAD-dep_OxRdtase"/>
</dbReference>
<keyword evidence="2" id="KW-0560">Oxidoreductase</keyword>
<sequence>MAPFIHKIRSDEKLPQSVDAVVIGGGIVGASAAYFLAKRGLSVALIEKGYVGCEQSSRNWGWCRRQNRDAREMPIANLSLRLWDEMTQDIGLDLGFRRCGLTYVTSDPKQLADWESWRKIGQQFGVNTRMLTGDEATSTVVSASGRKWVGGVHAFEDGKAEPWLAAPQIAEGARKLGATIHQNCAARGLDVTNGQVTGVVTEHGLIRTNAVLCAAGAWASTFMRKYAVSMPQASVRQTSMRTGPAPDLGDAVYTSDFAMTRRIDGTYTIAISGKATLEITPQGIRYARPFMPMFIKRLKAVEIGIGRSFFEGPEALGSWSLDKPTPFERMRVLDPAPNAKTIALIMKRVTAMFPTIASAGIASSWAGYIDSTPDAVPVISPVGSIDGVYLAAGCSGHGFGVGPGIGHLAAELVAGDQPTVDPTPFRLSRFSDSSKINVGDF</sequence>
<dbReference type="GO" id="GO:0005737">
    <property type="term" value="C:cytoplasm"/>
    <property type="evidence" value="ECO:0007669"/>
    <property type="project" value="TreeGrafter"/>
</dbReference>
<dbReference type="GO" id="GO:0055130">
    <property type="term" value="P:D-alanine catabolic process"/>
    <property type="evidence" value="ECO:0007669"/>
    <property type="project" value="TreeGrafter"/>
</dbReference>
<dbReference type="GO" id="GO:0008718">
    <property type="term" value="F:D-amino-acid dehydrogenase activity"/>
    <property type="evidence" value="ECO:0007669"/>
    <property type="project" value="TreeGrafter"/>
</dbReference>
<feature type="domain" description="FAD dependent oxidoreductase" evidence="3">
    <location>
        <begin position="19"/>
        <end position="412"/>
    </location>
</feature>
<dbReference type="Proteomes" id="UP000035017">
    <property type="component" value="Unassembled WGS sequence"/>
</dbReference>
<dbReference type="SUPFAM" id="SSF51905">
    <property type="entry name" value="FAD/NAD(P)-binding domain"/>
    <property type="match status" value="1"/>
</dbReference>
<evidence type="ECO:0000256" key="1">
    <source>
        <dbReference type="ARBA" id="ARBA00009410"/>
    </source>
</evidence>
<evidence type="ECO:0000313" key="5">
    <source>
        <dbReference type="Proteomes" id="UP000035017"/>
    </source>
</evidence>
<dbReference type="OrthoDB" id="9787190at2"/>